<keyword evidence="3" id="KW-1185">Reference proteome</keyword>
<name>A0A1I5GX73_9GAMM</name>
<gene>
    <name evidence="2" type="ORF">SAMN05428971_3878</name>
</gene>
<dbReference type="GO" id="GO:0005737">
    <property type="term" value="C:cytoplasm"/>
    <property type="evidence" value="ECO:0007669"/>
    <property type="project" value="InterPro"/>
</dbReference>
<reference evidence="3" key="1">
    <citation type="submission" date="2016-10" db="EMBL/GenBank/DDBJ databases">
        <authorList>
            <person name="Varghese N."/>
            <person name="Submissions S."/>
        </authorList>
    </citation>
    <scope>NUCLEOTIDE SEQUENCE [LARGE SCALE GENOMIC DNA]</scope>
    <source>
        <strain evidence="3">OV426</strain>
    </source>
</reference>
<evidence type="ECO:0000259" key="1">
    <source>
        <dbReference type="Pfam" id="PF08845"/>
    </source>
</evidence>
<accession>A0A1I5GX73</accession>
<protein>
    <submittedName>
        <fullName evidence="2">Toxic protein SymE</fullName>
    </submittedName>
</protein>
<feature type="domain" description="Toxin SymE-like" evidence="1">
    <location>
        <begin position="30"/>
        <end position="64"/>
    </location>
</feature>
<dbReference type="InterPro" id="IPR014944">
    <property type="entry name" value="Toxin_SymE-like"/>
</dbReference>
<evidence type="ECO:0000313" key="2">
    <source>
        <dbReference type="EMBL" id="SFO40416.1"/>
    </source>
</evidence>
<proteinExistence type="predicted"/>
<dbReference type="AlphaFoldDB" id="A0A1I5GX73"/>
<dbReference type="Proteomes" id="UP000198968">
    <property type="component" value="Unassembled WGS sequence"/>
</dbReference>
<dbReference type="Pfam" id="PF08845">
    <property type="entry name" value="SymE_toxin"/>
    <property type="match status" value="1"/>
</dbReference>
<dbReference type="GO" id="GO:0003723">
    <property type="term" value="F:RNA binding"/>
    <property type="evidence" value="ECO:0007669"/>
    <property type="project" value="InterPro"/>
</dbReference>
<dbReference type="OrthoDB" id="6053337at2"/>
<dbReference type="GO" id="GO:0016788">
    <property type="term" value="F:hydrolase activity, acting on ester bonds"/>
    <property type="evidence" value="ECO:0007669"/>
    <property type="project" value="InterPro"/>
</dbReference>
<organism evidence="2 3">
    <name type="scientific">Candidatus Pantoea varia</name>
    <dbReference type="NCBI Taxonomy" id="1881036"/>
    <lineage>
        <taxon>Bacteria</taxon>
        <taxon>Pseudomonadati</taxon>
        <taxon>Pseudomonadota</taxon>
        <taxon>Gammaproteobacteria</taxon>
        <taxon>Enterobacterales</taxon>
        <taxon>Erwiniaceae</taxon>
        <taxon>Pantoea</taxon>
    </lineage>
</organism>
<evidence type="ECO:0000313" key="3">
    <source>
        <dbReference type="Proteomes" id="UP000198968"/>
    </source>
</evidence>
<sequence>MADTHHKPETCTATTATSKSRAHYYRIGYRPNELNIKGRWLEALGLTTGQKIGIITGPGQLIIQRAAEG</sequence>
<dbReference type="EMBL" id="FOVG01000005">
    <property type="protein sequence ID" value="SFO40416.1"/>
    <property type="molecule type" value="Genomic_DNA"/>
</dbReference>
<dbReference type="GO" id="GO:0016070">
    <property type="term" value="P:RNA metabolic process"/>
    <property type="evidence" value="ECO:0007669"/>
    <property type="project" value="InterPro"/>
</dbReference>
<dbReference type="RefSeq" id="WP_090966525.1">
    <property type="nucleotide sequence ID" value="NZ_FOVG01000005.1"/>
</dbReference>